<keyword evidence="2" id="KW-0694">RNA-binding</keyword>
<keyword evidence="4" id="KW-1185">Reference proteome</keyword>
<comment type="domain">
    <text evidence="2">A Gly-cisPro motif from one monomer fits into the active site of the other monomer to allow specific chiral rejection of L-amino acids.</text>
</comment>
<dbReference type="Proteomes" id="UP001595989">
    <property type="component" value="Unassembled WGS sequence"/>
</dbReference>
<dbReference type="Gene3D" id="3.50.80.10">
    <property type="entry name" value="D-tyrosyl-tRNA(Tyr) deacylase"/>
    <property type="match status" value="1"/>
</dbReference>
<accession>A0ABV9DJB5</accession>
<evidence type="ECO:0000256" key="1">
    <source>
        <dbReference type="ARBA" id="ARBA00009673"/>
    </source>
</evidence>
<protein>
    <recommendedName>
        <fullName evidence="2">D-aminoacyl-tRNA deacylase</fullName>
        <shortName evidence="2">DTD</shortName>
        <ecNumber evidence="2">3.1.1.96</ecNumber>
    </recommendedName>
    <alternativeName>
        <fullName evidence="2">Gly-tRNA(Ala) deacylase</fullName>
        <ecNumber evidence="2">3.1.1.-</ecNumber>
    </alternativeName>
</protein>
<dbReference type="GO" id="GO:0051499">
    <property type="term" value="F:D-aminoacyl-tRNA deacylase activity"/>
    <property type="evidence" value="ECO:0007669"/>
    <property type="project" value="UniProtKB-EC"/>
</dbReference>
<comment type="caution">
    <text evidence="3">The sequence shown here is derived from an EMBL/GenBank/DDBJ whole genome shotgun (WGS) entry which is preliminary data.</text>
</comment>
<comment type="similarity">
    <text evidence="1 2">Belongs to the DTD family.</text>
</comment>
<comment type="subunit">
    <text evidence="2">Homodimer.</text>
</comment>
<dbReference type="HAMAP" id="MF_00518">
    <property type="entry name" value="Deacylase_Dtd"/>
    <property type="match status" value="1"/>
</dbReference>
<comment type="catalytic activity">
    <reaction evidence="2">
        <text>a D-aminoacyl-tRNA + H2O = a tRNA + a D-alpha-amino acid + H(+)</text>
        <dbReference type="Rhea" id="RHEA:13953"/>
        <dbReference type="Rhea" id="RHEA-COMP:10123"/>
        <dbReference type="Rhea" id="RHEA-COMP:10124"/>
        <dbReference type="ChEBI" id="CHEBI:15377"/>
        <dbReference type="ChEBI" id="CHEBI:15378"/>
        <dbReference type="ChEBI" id="CHEBI:59871"/>
        <dbReference type="ChEBI" id="CHEBI:78442"/>
        <dbReference type="ChEBI" id="CHEBI:79333"/>
        <dbReference type="EC" id="3.1.1.96"/>
    </reaction>
</comment>
<dbReference type="EC" id="3.1.1.96" evidence="2"/>
<dbReference type="PANTHER" id="PTHR10472">
    <property type="entry name" value="D-TYROSYL-TRNA TYR DEACYLASE"/>
    <property type="match status" value="1"/>
</dbReference>
<organism evidence="3 4">
    <name type="scientific">Virgibacillus kekensis</name>
    <dbReference type="NCBI Taxonomy" id="202261"/>
    <lineage>
        <taxon>Bacteria</taxon>
        <taxon>Bacillati</taxon>
        <taxon>Bacillota</taxon>
        <taxon>Bacilli</taxon>
        <taxon>Bacillales</taxon>
        <taxon>Bacillaceae</taxon>
        <taxon>Virgibacillus</taxon>
    </lineage>
</organism>
<keyword evidence="2 3" id="KW-0378">Hydrolase</keyword>
<reference evidence="4" key="1">
    <citation type="journal article" date="2019" name="Int. J. Syst. Evol. Microbiol.">
        <title>The Global Catalogue of Microorganisms (GCM) 10K type strain sequencing project: providing services to taxonomists for standard genome sequencing and annotation.</title>
        <authorList>
            <consortium name="The Broad Institute Genomics Platform"/>
            <consortium name="The Broad Institute Genome Sequencing Center for Infectious Disease"/>
            <person name="Wu L."/>
            <person name="Ma J."/>
        </authorList>
    </citation>
    <scope>NUCLEOTIDE SEQUENCE [LARGE SCALE GENOMIC DNA]</scope>
    <source>
        <strain evidence="4">CGMCC 4.7426</strain>
    </source>
</reference>
<dbReference type="NCBIfam" id="TIGR00256">
    <property type="entry name" value="D-aminoacyl-tRNA deacylase"/>
    <property type="match status" value="1"/>
</dbReference>
<dbReference type="Pfam" id="PF02580">
    <property type="entry name" value="Tyr_Deacylase"/>
    <property type="match status" value="1"/>
</dbReference>
<evidence type="ECO:0000313" key="3">
    <source>
        <dbReference type="EMBL" id="MFC4558920.1"/>
    </source>
</evidence>
<comment type="function">
    <text evidence="2">An aminoacyl-tRNA editing enzyme that deacylates mischarged D-aminoacyl-tRNAs. Also deacylates mischarged glycyl-tRNA(Ala), protecting cells against glycine mischarging by AlaRS. Acts via tRNA-based rather than protein-based catalysis; rejects L-amino acids rather than detecting D-amino acids in the active site. By recycling D-aminoacyl-tRNA to D-amino acids and free tRNA molecules, this enzyme counteracts the toxicity associated with the formation of D-aminoacyl-tRNA entities in vivo and helps enforce protein L-homochirality.</text>
</comment>
<dbReference type="SUPFAM" id="SSF69500">
    <property type="entry name" value="DTD-like"/>
    <property type="match status" value="1"/>
</dbReference>
<comment type="catalytic activity">
    <reaction evidence="2">
        <text>glycyl-tRNA(Ala) + H2O = tRNA(Ala) + glycine + H(+)</text>
        <dbReference type="Rhea" id="RHEA:53744"/>
        <dbReference type="Rhea" id="RHEA-COMP:9657"/>
        <dbReference type="Rhea" id="RHEA-COMP:13640"/>
        <dbReference type="ChEBI" id="CHEBI:15377"/>
        <dbReference type="ChEBI" id="CHEBI:15378"/>
        <dbReference type="ChEBI" id="CHEBI:57305"/>
        <dbReference type="ChEBI" id="CHEBI:78442"/>
        <dbReference type="ChEBI" id="CHEBI:78522"/>
    </reaction>
</comment>
<dbReference type="RefSeq" id="WP_390296248.1">
    <property type="nucleotide sequence ID" value="NZ_JBHSFU010000006.1"/>
</dbReference>
<keyword evidence="2" id="KW-0963">Cytoplasm</keyword>
<sequence>MKAVIQRAKDAKVTVNEEVIGKIDYGFVVLLGAAHEDTEEDADYLINKLVHLRIFEDEAGKMNLSLKDVEGEILSISQFTLYADTRKGRRPNFVKAAKPDKADKLYNYFNRKIEEQHGIHVETGEFGAMMDVQLTNEGPVTIIIDSKDR</sequence>
<name>A0ABV9DJB5_9BACI</name>
<gene>
    <name evidence="2 3" type="primary">dtd</name>
    <name evidence="3" type="ORF">ACFO3D_11955</name>
</gene>
<keyword evidence="2" id="KW-0820">tRNA-binding</keyword>
<dbReference type="EC" id="3.1.1.-" evidence="2"/>
<feature type="short sequence motif" description="Gly-cisPro motif, important for rejection of L-amino acids" evidence="2">
    <location>
        <begin position="138"/>
        <end position="139"/>
    </location>
</feature>
<dbReference type="InterPro" id="IPR003732">
    <property type="entry name" value="Daa-tRNA_deacyls_DTD"/>
</dbReference>
<comment type="subcellular location">
    <subcellularLocation>
        <location evidence="2">Cytoplasm</location>
    </subcellularLocation>
</comment>
<dbReference type="InterPro" id="IPR023509">
    <property type="entry name" value="DTD-like_sf"/>
</dbReference>
<evidence type="ECO:0000313" key="4">
    <source>
        <dbReference type="Proteomes" id="UP001595989"/>
    </source>
</evidence>
<dbReference type="CDD" id="cd00563">
    <property type="entry name" value="Dtyr_deacylase"/>
    <property type="match status" value="1"/>
</dbReference>
<dbReference type="EMBL" id="JBHSFU010000006">
    <property type="protein sequence ID" value="MFC4558920.1"/>
    <property type="molecule type" value="Genomic_DNA"/>
</dbReference>
<proteinExistence type="inferred from homology"/>
<dbReference type="PANTHER" id="PTHR10472:SF5">
    <property type="entry name" value="D-AMINOACYL-TRNA DEACYLASE 1"/>
    <property type="match status" value="1"/>
</dbReference>
<evidence type="ECO:0000256" key="2">
    <source>
        <dbReference type="HAMAP-Rule" id="MF_00518"/>
    </source>
</evidence>